<reference evidence="2 3" key="1">
    <citation type="submission" date="2019-10" db="EMBL/GenBank/DDBJ databases">
        <title>Taxonomy of Antarctic Massilia spp.: description of Massilia rubra sp. nov., Massilia aquatica sp. nov., Massilia mucilaginosa sp. nov., Massilia frigida sp. nov. isolated from streams, lakes and regoliths.</title>
        <authorList>
            <person name="Holochova P."/>
            <person name="Sedlacek I."/>
            <person name="Kralova S."/>
            <person name="Maslanova I."/>
            <person name="Busse H.-J."/>
            <person name="Stankova E."/>
            <person name="Vrbovska V."/>
            <person name="Kovarovic V."/>
            <person name="Bartak M."/>
            <person name="Svec P."/>
            <person name="Pantucek R."/>
        </authorList>
    </citation>
    <scope>NUCLEOTIDE SEQUENCE [LARGE SCALE GENOMIC DNA]</scope>
    <source>
        <strain evidence="2 3">CCM 8695</strain>
    </source>
</reference>
<protein>
    <recommendedName>
        <fullName evidence="4">DUF883 family protein</fullName>
    </recommendedName>
</protein>
<sequence>MGKDLGAGRSDGNQGSDNKGSDLSKSASELHNTIDKAAEAAQPVVDRLASSAHAGVDKVSGALNGVTGRMDEKARQLTDAYKNFAETGRDYVRTSPATSVLVALGVGYTLSKLLGRRH</sequence>
<dbReference type="Proteomes" id="UP000621455">
    <property type="component" value="Unassembled WGS sequence"/>
</dbReference>
<evidence type="ECO:0000313" key="2">
    <source>
        <dbReference type="EMBL" id="NHZ78832.1"/>
    </source>
</evidence>
<keyword evidence="3" id="KW-1185">Reference proteome</keyword>
<proteinExistence type="predicted"/>
<name>A0ABX0N865_9BURK</name>
<feature type="region of interest" description="Disordered" evidence="1">
    <location>
        <begin position="1"/>
        <end position="38"/>
    </location>
</feature>
<feature type="compositionally biased region" description="Polar residues" evidence="1">
    <location>
        <begin position="11"/>
        <end position="31"/>
    </location>
</feature>
<evidence type="ECO:0000256" key="1">
    <source>
        <dbReference type="SAM" id="MobiDB-lite"/>
    </source>
</evidence>
<accession>A0ABX0N865</accession>
<organism evidence="2 3">
    <name type="scientific">Massilia frigida</name>
    <dbReference type="NCBI Taxonomy" id="2609281"/>
    <lineage>
        <taxon>Bacteria</taxon>
        <taxon>Pseudomonadati</taxon>
        <taxon>Pseudomonadota</taxon>
        <taxon>Betaproteobacteria</taxon>
        <taxon>Burkholderiales</taxon>
        <taxon>Oxalobacteraceae</taxon>
        <taxon>Telluria group</taxon>
        <taxon>Massilia</taxon>
    </lineage>
</organism>
<evidence type="ECO:0008006" key="4">
    <source>
        <dbReference type="Google" id="ProtNLM"/>
    </source>
</evidence>
<evidence type="ECO:0000313" key="3">
    <source>
        <dbReference type="Proteomes" id="UP000621455"/>
    </source>
</evidence>
<gene>
    <name evidence="2" type="ORF">F2P44_05995</name>
</gene>
<dbReference type="EMBL" id="WHJG01000004">
    <property type="protein sequence ID" value="NHZ78832.1"/>
    <property type="molecule type" value="Genomic_DNA"/>
</dbReference>
<comment type="caution">
    <text evidence="2">The sequence shown here is derived from an EMBL/GenBank/DDBJ whole genome shotgun (WGS) entry which is preliminary data.</text>
</comment>